<dbReference type="AlphaFoldDB" id="F6EQE6"/>
<keyword evidence="1" id="KW-0547">Nucleotide-binding</keyword>
<dbReference type="InterPro" id="IPR017441">
    <property type="entry name" value="Protein_kinase_ATP_BS"/>
</dbReference>
<evidence type="ECO:0000256" key="1">
    <source>
        <dbReference type="PROSITE-ProRule" id="PRU10141"/>
    </source>
</evidence>
<evidence type="ECO:0000259" key="2">
    <source>
        <dbReference type="PROSITE" id="PS50011"/>
    </source>
</evidence>
<sequence length="107" mass="11751">MPQDLEGTQRDFQFGIAAELGAAGFDDAREIGRGGFGIVYRCIETALNRQVAVKVLRSEVARRGHWLQFQPVIETLADTQGLNSVTRSFLLQVLAQFEVVPAGRSMG</sequence>
<organism evidence="3 4">
    <name type="scientific">Hoyosella subflava (strain DSM 45089 / JCM 17490 / NBRC 109087 / DQS3-9A1)</name>
    <name type="common">Amycolicicoccus subflavus</name>
    <dbReference type="NCBI Taxonomy" id="443218"/>
    <lineage>
        <taxon>Bacteria</taxon>
        <taxon>Bacillati</taxon>
        <taxon>Actinomycetota</taxon>
        <taxon>Actinomycetes</taxon>
        <taxon>Mycobacteriales</taxon>
        <taxon>Hoyosellaceae</taxon>
        <taxon>Hoyosella</taxon>
    </lineage>
</organism>
<evidence type="ECO:0000313" key="3">
    <source>
        <dbReference type="EMBL" id="AEF40631.1"/>
    </source>
</evidence>
<dbReference type="Gene3D" id="3.30.200.20">
    <property type="entry name" value="Phosphorylase Kinase, domain 1"/>
    <property type="match status" value="1"/>
</dbReference>
<keyword evidence="4" id="KW-1185">Reference proteome</keyword>
<feature type="binding site" evidence="1">
    <location>
        <position position="54"/>
    </location>
    <ligand>
        <name>ATP</name>
        <dbReference type="ChEBI" id="CHEBI:30616"/>
    </ligand>
</feature>
<dbReference type="eggNOG" id="COG0515">
    <property type="taxonomic scope" value="Bacteria"/>
</dbReference>
<keyword evidence="1" id="KW-0067">ATP-binding</keyword>
<accession>F6EQE6</accession>
<dbReference type="GO" id="GO:0004674">
    <property type="term" value="F:protein serine/threonine kinase activity"/>
    <property type="evidence" value="ECO:0007669"/>
    <property type="project" value="UniProtKB-KW"/>
</dbReference>
<keyword evidence="3" id="KW-0723">Serine/threonine-protein kinase</keyword>
<proteinExistence type="predicted"/>
<keyword evidence="3" id="KW-0418">Kinase</keyword>
<dbReference type="InterPro" id="IPR011009">
    <property type="entry name" value="Kinase-like_dom_sf"/>
</dbReference>
<keyword evidence="3" id="KW-0808">Transferase</keyword>
<dbReference type="PROSITE" id="PS00107">
    <property type="entry name" value="PROTEIN_KINASE_ATP"/>
    <property type="match status" value="1"/>
</dbReference>
<dbReference type="PROSITE" id="PS50011">
    <property type="entry name" value="PROTEIN_KINASE_DOM"/>
    <property type="match status" value="1"/>
</dbReference>
<dbReference type="EMBL" id="CP002786">
    <property type="protein sequence ID" value="AEF40631.1"/>
    <property type="molecule type" value="Genomic_DNA"/>
</dbReference>
<feature type="domain" description="Protein kinase" evidence="2">
    <location>
        <begin position="25"/>
        <end position="107"/>
    </location>
</feature>
<dbReference type="Proteomes" id="UP000009235">
    <property type="component" value="Chromosome"/>
</dbReference>
<gene>
    <name evidence="3" type="primary">pknK2</name>
    <name evidence="3" type="ordered locus">AS9A_2182</name>
</gene>
<dbReference type="HOGENOM" id="CLU_2204549_0_0_11"/>
<dbReference type="SUPFAM" id="SSF56112">
    <property type="entry name" value="Protein kinase-like (PK-like)"/>
    <property type="match status" value="1"/>
</dbReference>
<dbReference type="KEGG" id="asd:AS9A_2182"/>
<dbReference type="InterPro" id="IPR000719">
    <property type="entry name" value="Prot_kinase_dom"/>
</dbReference>
<protein>
    <submittedName>
        <fullName evidence="3">Serine/threonine protein kinase</fullName>
    </submittedName>
</protein>
<dbReference type="STRING" id="443218.AS9A_2182"/>
<name>F6EQE6_HOYSD</name>
<reference evidence="3 4" key="1">
    <citation type="journal article" date="2011" name="J. Bacteriol.">
        <title>Complete genome sequence of Amycolicicoccus subflavus DQS3-9A1T, an actinomycete isolated from crude oil-polluted soil.</title>
        <authorList>
            <person name="Cai M."/>
            <person name="Chen W.M."/>
            <person name="Nie Y."/>
            <person name="Chi C.Q."/>
            <person name="Wang Y.N."/>
            <person name="Tang Y.Q."/>
            <person name="Li G.Y."/>
            <person name="Wu X.L."/>
        </authorList>
    </citation>
    <scope>NUCLEOTIDE SEQUENCE [LARGE SCALE GENOMIC DNA]</scope>
    <source>
        <strain evidence="4">DSM 45089 / DQS3-9A1</strain>
    </source>
</reference>
<dbReference type="GO" id="GO:0005524">
    <property type="term" value="F:ATP binding"/>
    <property type="evidence" value="ECO:0007669"/>
    <property type="project" value="UniProtKB-UniRule"/>
</dbReference>
<evidence type="ECO:0000313" key="4">
    <source>
        <dbReference type="Proteomes" id="UP000009235"/>
    </source>
</evidence>